<protein>
    <submittedName>
        <fullName evidence="1">DUF982 domain-containing protein</fullName>
    </submittedName>
</protein>
<evidence type="ECO:0000313" key="1">
    <source>
        <dbReference type="WBParaSite" id="MCU_011544-RA"/>
    </source>
</evidence>
<sequence>NRVERGRGQFSHRCSLAVTAAGLGADEARKSCEARLKLAHVPIPIQALPFATRFNNNSKSSASNNHKWWP</sequence>
<name>A0A5K3FU59_MESCO</name>
<accession>A0A5K3FU59</accession>
<organism evidence="1">
    <name type="scientific">Mesocestoides corti</name>
    <name type="common">Flatworm</name>
    <dbReference type="NCBI Taxonomy" id="53468"/>
    <lineage>
        <taxon>Eukaryota</taxon>
        <taxon>Metazoa</taxon>
        <taxon>Spiralia</taxon>
        <taxon>Lophotrochozoa</taxon>
        <taxon>Platyhelminthes</taxon>
        <taxon>Cestoda</taxon>
        <taxon>Eucestoda</taxon>
        <taxon>Cyclophyllidea</taxon>
        <taxon>Mesocestoididae</taxon>
        <taxon>Mesocestoides</taxon>
    </lineage>
</organism>
<dbReference type="WBParaSite" id="MCU_011544-RA">
    <property type="protein sequence ID" value="MCU_011544-RA"/>
    <property type="gene ID" value="MCU_011544"/>
</dbReference>
<proteinExistence type="predicted"/>
<dbReference type="AlphaFoldDB" id="A0A5K3FU59"/>
<reference evidence="1" key="1">
    <citation type="submission" date="2019-11" db="UniProtKB">
        <authorList>
            <consortium name="WormBaseParasite"/>
        </authorList>
    </citation>
    <scope>IDENTIFICATION</scope>
</reference>